<dbReference type="Ensembl" id="ENSMGAT00000023020.1">
    <property type="protein sequence ID" value="ENSMGAP00000022659.1"/>
    <property type="gene ID" value="ENSMGAG00000017975.1"/>
</dbReference>
<evidence type="ECO:0000313" key="1">
    <source>
        <dbReference type="Ensembl" id="ENSMGAP00000022659.1"/>
    </source>
</evidence>
<dbReference type="Proteomes" id="UP000001645">
    <property type="component" value="Chromosome 1"/>
</dbReference>
<sequence>MPLFSKSHKNPAEIVKILKENMAILEKQEKKQTRYEVSTVAVASKQNSLETFWFKASSSVC</sequence>
<organism evidence="1 2">
    <name type="scientific">Meleagris gallopavo</name>
    <name type="common">Wild turkey</name>
    <dbReference type="NCBI Taxonomy" id="9103"/>
    <lineage>
        <taxon>Eukaryota</taxon>
        <taxon>Metazoa</taxon>
        <taxon>Chordata</taxon>
        <taxon>Craniata</taxon>
        <taxon>Vertebrata</taxon>
        <taxon>Euteleostomi</taxon>
        <taxon>Archelosauria</taxon>
        <taxon>Archosauria</taxon>
        <taxon>Dinosauria</taxon>
        <taxon>Saurischia</taxon>
        <taxon>Theropoda</taxon>
        <taxon>Coelurosauria</taxon>
        <taxon>Aves</taxon>
        <taxon>Neognathae</taxon>
        <taxon>Galloanserae</taxon>
        <taxon>Galliformes</taxon>
        <taxon>Phasianidae</taxon>
        <taxon>Meleagridinae</taxon>
        <taxon>Meleagris</taxon>
    </lineage>
</organism>
<proteinExistence type="predicted"/>
<reference evidence="1" key="3">
    <citation type="submission" date="2025-09" db="UniProtKB">
        <authorList>
            <consortium name="Ensembl"/>
        </authorList>
    </citation>
    <scope>IDENTIFICATION</scope>
</reference>
<reference evidence="1 2" key="1">
    <citation type="journal article" date="2010" name="PLoS Biol.">
        <title>Multi-platform next-generation sequencing of the domestic turkey (Meleagris gallopavo): genome assembly and analysis.</title>
        <authorList>
            <person name="Dalloul R.A."/>
            <person name="Long J.A."/>
            <person name="Zimin A.V."/>
            <person name="Aslam L."/>
            <person name="Beal K."/>
            <person name="Blomberg L.A."/>
            <person name="Bouffard P."/>
            <person name="Burt D.W."/>
            <person name="Crasta O."/>
            <person name="Crooijmans R.P."/>
            <person name="Cooper K."/>
            <person name="Coulombe R.A."/>
            <person name="De S."/>
            <person name="Delany M.E."/>
            <person name="Dodgson J.B."/>
            <person name="Dong J.J."/>
            <person name="Evans C."/>
            <person name="Frederickson K.M."/>
            <person name="Flicek P."/>
            <person name="Florea L."/>
            <person name="Folkerts O."/>
            <person name="Groenen M.A."/>
            <person name="Harkins T.T."/>
            <person name="Herrero J."/>
            <person name="Hoffmann S."/>
            <person name="Megens H.J."/>
            <person name="Jiang A."/>
            <person name="de Jong P."/>
            <person name="Kaiser P."/>
            <person name="Kim H."/>
            <person name="Kim K.W."/>
            <person name="Kim S."/>
            <person name="Langenberger D."/>
            <person name="Lee M.K."/>
            <person name="Lee T."/>
            <person name="Mane S."/>
            <person name="Marcais G."/>
            <person name="Marz M."/>
            <person name="McElroy A.P."/>
            <person name="Modise T."/>
            <person name="Nefedov M."/>
            <person name="Notredame C."/>
            <person name="Paton I.R."/>
            <person name="Payne W.S."/>
            <person name="Pertea G."/>
            <person name="Prickett D."/>
            <person name="Puiu D."/>
            <person name="Qioa D."/>
            <person name="Raineri E."/>
            <person name="Ruffier M."/>
            <person name="Salzberg S.L."/>
            <person name="Schatz M.C."/>
            <person name="Scheuring C."/>
            <person name="Schmidt C.J."/>
            <person name="Schroeder S."/>
            <person name="Searle S.M."/>
            <person name="Smith E.J."/>
            <person name="Smith J."/>
            <person name="Sonstegard T.S."/>
            <person name="Stadler P.F."/>
            <person name="Tafer H."/>
            <person name="Tu Z.J."/>
            <person name="Van Tassell C.P."/>
            <person name="Vilella A.J."/>
            <person name="Williams K.P."/>
            <person name="Yorke J.A."/>
            <person name="Zhang L."/>
            <person name="Zhang H.B."/>
            <person name="Zhang X."/>
            <person name="Zhang Y."/>
            <person name="Reed K.M."/>
        </authorList>
    </citation>
    <scope>NUCLEOTIDE SEQUENCE [LARGE SCALE GENOMIC DNA]</scope>
</reference>
<dbReference type="AlphaFoldDB" id="A0A803XT13"/>
<dbReference type="InParanoid" id="A0A803XT13"/>
<name>A0A803XT13_MELGA</name>
<accession>A0A803XT13</accession>
<keyword evidence="2" id="KW-1185">Reference proteome</keyword>
<reference evidence="1" key="2">
    <citation type="submission" date="2025-08" db="UniProtKB">
        <authorList>
            <consortium name="Ensembl"/>
        </authorList>
    </citation>
    <scope>IDENTIFICATION</scope>
</reference>
<protein>
    <submittedName>
        <fullName evidence="1">Uncharacterized protein</fullName>
    </submittedName>
</protein>
<evidence type="ECO:0000313" key="2">
    <source>
        <dbReference type="Proteomes" id="UP000001645"/>
    </source>
</evidence>